<feature type="active site" description="Pros-phosphohistidine intermediate" evidence="9">
    <location>
        <position position="122"/>
    </location>
</feature>
<dbReference type="PATRIC" id="fig|1618376.3.peg.44"/>
<evidence type="ECO:0000256" key="4">
    <source>
        <dbReference type="ARBA" id="ARBA00022741"/>
    </source>
</evidence>
<proteinExistence type="inferred from homology"/>
<dbReference type="PANTHER" id="PTHR11349">
    <property type="entry name" value="NUCLEOSIDE DIPHOSPHATE KINASE"/>
    <property type="match status" value="1"/>
</dbReference>
<dbReference type="HAMAP" id="MF_00451">
    <property type="entry name" value="NDP_kinase"/>
    <property type="match status" value="1"/>
</dbReference>
<dbReference type="EC" id="2.7.4.6" evidence="9 12"/>
<evidence type="ECO:0000256" key="9">
    <source>
        <dbReference type="HAMAP-Rule" id="MF_00451"/>
    </source>
</evidence>
<comment type="catalytic activity">
    <reaction evidence="9">
        <text>a ribonucleoside 5'-diphosphate + ATP = a ribonucleoside 5'-triphosphate + ADP</text>
        <dbReference type="Rhea" id="RHEA:18113"/>
        <dbReference type="ChEBI" id="CHEBI:30616"/>
        <dbReference type="ChEBI" id="CHEBI:57930"/>
        <dbReference type="ChEBI" id="CHEBI:61557"/>
        <dbReference type="ChEBI" id="CHEBI:456216"/>
        <dbReference type="EC" id="2.7.4.6"/>
    </reaction>
</comment>
<comment type="catalytic activity">
    <reaction evidence="8">
        <text>dZDP + ATP = dZTP + ADP</text>
        <dbReference type="Rhea" id="RHEA:67644"/>
        <dbReference type="ChEBI" id="CHEBI:30616"/>
        <dbReference type="ChEBI" id="CHEBI:172929"/>
        <dbReference type="ChEBI" id="CHEBI:172931"/>
        <dbReference type="ChEBI" id="CHEBI:456216"/>
    </reaction>
</comment>
<comment type="caution">
    <text evidence="9 10">Lacks conserved residue(s) required for the propagation of feature annotation.</text>
</comment>
<dbReference type="SUPFAM" id="SSF54919">
    <property type="entry name" value="Nucleoside diphosphate kinase, NDK"/>
    <property type="match status" value="1"/>
</dbReference>
<feature type="binding site" evidence="9">
    <location>
        <position position="119"/>
    </location>
    <ligand>
        <name>ATP</name>
        <dbReference type="ChEBI" id="CHEBI:30616"/>
    </ligand>
</feature>
<name>A0A0G1GN50_9BACT</name>
<dbReference type="Proteomes" id="UP000034069">
    <property type="component" value="Unassembled WGS sequence"/>
</dbReference>
<evidence type="ECO:0000256" key="2">
    <source>
        <dbReference type="ARBA" id="ARBA00008142"/>
    </source>
</evidence>
<evidence type="ECO:0000256" key="6">
    <source>
        <dbReference type="ARBA" id="ARBA00022840"/>
    </source>
</evidence>
<comment type="function">
    <text evidence="9">Major role in the synthesis of nucleoside triphosphates other than ATP. The ATP gamma phosphate is transferred to the NDP beta phosphate via a ping-pong mechanism, using a phosphorylated active-site intermediate.</text>
</comment>
<dbReference type="Gene3D" id="3.30.70.141">
    <property type="entry name" value="Nucleoside diphosphate kinase-like domain"/>
    <property type="match status" value="1"/>
</dbReference>
<dbReference type="PROSITE" id="PS51374">
    <property type="entry name" value="NDPK_LIKE"/>
    <property type="match status" value="1"/>
</dbReference>
<dbReference type="GO" id="GO:0006241">
    <property type="term" value="P:CTP biosynthetic process"/>
    <property type="evidence" value="ECO:0007669"/>
    <property type="project" value="UniProtKB-UniRule"/>
</dbReference>
<evidence type="ECO:0000256" key="11">
    <source>
        <dbReference type="RuleBase" id="RU004011"/>
    </source>
</evidence>
<comment type="cofactor">
    <cofactor evidence="1 9">
        <name>Mg(2+)</name>
        <dbReference type="ChEBI" id="CHEBI:18420"/>
    </cofactor>
</comment>
<dbReference type="Pfam" id="PF00334">
    <property type="entry name" value="NDK"/>
    <property type="match status" value="1"/>
</dbReference>
<evidence type="ECO:0000313" key="14">
    <source>
        <dbReference type="EMBL" id="KKT36431.1"/>
    </source>
</evidence>
<dbReference type="GO" id="GO:0006228">
    <property type="term" value="P:UTP biosynthetic process"/>
    <property type="evidence" value="ECO:0007669"/>
    <property type="project" value="UniProtKB-UniRule"/>
</dbReference>
<evidence type="ECO:0000256" key="5">
    <source>
        <dbReference type="ARBA" id="ARBA00022777"/>
    </source>
</evidence>
<gene>
    <name evidence="9" type="primary">ndk</name>
    <name evidence="14" type="ORF">UW23_C0001G0041</name>
</gene>
<comment type="function">
    <text evidence="7">(Microbial infection) Catalyzes the phosphorylation of dZDP to dZTP, when the bacterium is infected by a phage that produces the substrate for the synthesis of dZTP (2- amino-2'-deoxyadenosine 5'-triphosphate), which is then used by the phage as a DNA polymerase substrate.</text>
</comment>
<evidence type="ECO:0000259" key="13">
    <source>
        <dbReference type="SMART" id="SM00562"/>
    </source>
</evidence>
<dbReference type="EMBL" id="LCHN01000001">
    <property type="protein sequence ID" value="KKT36431.1"/>
    <property type="molecule type" value="Genomic_DNA"/>
</dbReference>
<dbReference type="GO" id="GO:0046872">
    <property type="term" value="F:metal ion binding"/>
    <property type="evidence" value="ECO:0007669"/>
    <property type="project" value="UniProtKB-KW"/>
</dbReference>
<comment type="similarity">
    <text evidence="2 9 10 11">Belongs to the NDK family.</text>
</comment>
<keyword evidence="6 9" id="KW-0067">ATP-binding</keyword>
<dbReference type="GO" id="GO:0006183">
    <property type="term" value="P:GTP biosynthetic process"/>
    <property type="evidence" value="ECO:0007669"/>
    <property type="project" value="UniProtKB-UniRule"/>
</dbReference>
<dbReference type="InterPro" id="IPR001564">
    <property type="entry name" value="Nucleoside_diP_kinase"/>
</dbReference>
<feature type="binding site" evidence="9">
    <location>
        <position position="92"/>
    </location>
    <ligand>
        <name>ATP</name>
        <dbReference type="ChEBI" id="CHEBI:30616"/>
    </ligand>
</feature>
<feature type="binding site" evidence="9">
    <location>
        <position position="109"/>
    </location>
    <ligand>
        <name>ATP</name>
        <dbReference type="ChEBI" id="CHEBI:30616"/>
    </ligand>
</feature>
<dbReference type="InterPro" id="IPR036850">
    <property type="entry name" value="NDK-like_dom_sf"/>
</dbReference>
<keyword evidence="9" id="KW-0479">Metal-binding</keyword>
<accession>A0A0G1GN50</accession>
<keyword evidence="5 9" id="KW-0418">Kinase</keyword>
<organism evidence="14 15">
    <name type="scientific">Candidatus Collierbacteria bacterium GW2011_GWA1_44_12</name>
    <dbReference type="NCBI Taxonomy" id="1618376"/>
    <lineage>
        <taxon>Bacteria</taxon>
        <taxon>Candidatus Collieribacteriota</taxon>
    </lineage>
</organism>
<keyword evidence="4 9" id="KW-0547">Nucleotide-binding</keyword>
<dbReference type="GO" id="GO:0005524">
    <property type="term" value="F:ATP binding"/>
    <property type="evidence" value="ECO:0007669"/>
    <property type="project" value="UniProtKB-UniRule"/>
</dbReference>
<dbReference type="InterPro" id="IPR023005">
    <property type="entry name" value="Nucleoside_diP_kinase_AS"/>
</dbReference>
<dbReference type="InterPro" id="IPR034907">
    <property type="entry name" value="NDK-like_dom"/>
</dbReference>
<comment type="caution">
    <text evidence="14">The sequence shown here is derived from an EMBL/GenBank/DDBJ whole genome shotgun (WGS) entry which is preliminary data.</text>
</comment>
<evidence type="ECO:0000256" key="10">
    <source>
        <dbReference type="PROSITE-ProRule" id="PRU00706"/>
    </source>
</evidence>
<evidence type="ECO:0000256" key="1">
    <source>
        <dbReference type="ARBA" id="ARBA00001946"/>
    </source>
</evidence>
<comment type="subunit">
    <text evidence="9">Homotetramer.</text>
</comment>
<dbReference type="GO" id="GO:0004550">
    <property type="term" value="F:nucleoside diphosphate kinase activity"/>
    <property type="evidence" value="ECO:0007669"/>
    <property type="project" value="UniProtKB-UniRule"/>
</dbReference>
<dbReference type="SMART" id="SM00562">
    <property type="entry name" value="NDK"/>
    <property type="match status" value="1"/>
</dbReference>
<dbReference type="NCBIfam" id="NF001908">
    <property type="entry name" value="PRK00668.1"/>
    <property type="match status" value="1"/>
</dbReference>
<evidence type="ECO:0000256" key="8">
    <source>
        <dbReference type="ARBA" id="ARBA00047945"/>
    </source>
</evidence>
<keyword evidence="9" id="KW-0546">Nucleotide metabolism</keyword>
<keyword evidence="3 9" id="KW-0808">Transferase</keyword>
<protein>
    <recommendedName>
        <fullName evidence="9 12">Nucleoside diphosphate kinase</fullName>
        <shortName evidence="9">NDK</shortName>
        <shortName evidence="9">NDP kinase</shortName>
        <ecNumber evidence="9 12">2.7.4.6</ecNumber>
    </recommendedName>
    <alternativeName>
        <fullName evidence="9">Nucleoside-2-P kinase</fullName>
    </alternativeName>
</protein>
<feature type="binding site" evidence="9">
    <location>
        <position position="64"/>
    </location>
    <ligand>
        <name>ATP</name>
        <dbReference type="ChEBI" id="CHEBI:30616"/>
    </ligand>
</feature>
<evidence type="ECO:0000256" key="3">
    <source>
        <dbReference type="ARBA" id="ARBA00022679"/>
    </source>
</evidence>
<reference evidence="14 15" key="1">
    <citation type="journal article" date="2015" name="Nature">
        <title>rRNA introns, odd ribosomes, and small enigmatic genomes across a large radiation of phyla.</title>
        <authorList>
            <person name="Brown C.T."/>
            <person name="Hug L.A."/>
            <person name="Thomas B.C."/>
            <person name="Sharon I."/>
            <person name="Castelle C.J."/>
            <person name="Singh A."/>
            <person name="Wilkins M.J."/>
            <person name="Williams K.H."/>
            <person name="Banfield J.F."/>
        </authorList>
    </citation>
    <scope>NUCLEOTIDE SEQUENCE [LARGE SCALE GENOMIC DNA]</scope>
</reference>
<evidence type="ECO:0000256" key="12">
    <source>
        <dbReference type="RuleBase" id="RU004013"/>
    </source>
</evidence>
<keyword evidence="9" id="KW-0597">Phosphoprotein</keyword>
<dbReference type="PROSITE" id="PS00469">
    <property type="entry name" value="NDPK"/>
    <property type="match status" value="1"/>
</dbReference>
<dbReference type="AlphaFoldDB" id="A0A0G1GN50"/>
<sequence>MKENESPLQRSLVLIKPDAVQRSLVGEIISRFEKKGFKLVGMKMMQLDDETLKEWYHQYKDAPFFPKIASYMKWTPVIAMVWEGYMAVDLIRRIIGTRKGYEAEAGSIRGDLGMSGGNNLVHASDSLENAAREIGILFKKNEMHKYNSLTEQLIYSEDEIGGVFR</sequence>
<dbReference type="PRINTS" id="PR01243">
    <property type="entry name" value="NUCDPKINASE"/>
</dbReference>
<feature type="domain" description="Nucleoside diphosphate kinase-like" evidence="13">
    <location>
        <begin position="8"/>
        <end position="145"/>
    </location>
</feature>
<keyword evidence="9" id="KW-0963">Cytoplasm</keyword>
<dbReference type="FunFam" id="3.30.70.141:FF:000002">
    <property type="entry name" value="Nucleoside diphosphate kinase"/>
    <property type="match status" value="1"/>
</dbReference>
<comment type="catalytic activity">
    <reaction evidence="9 12">
        <text>a 2'-deoxyribonucleoside 5'-diphosphate + ATP = a 2'-deoxyribonucleoside 5'-triphosphate + ADP</text>
        <dbReference type="Rhea" id="RHEA:44640"/>
        <dbReference type="ChEBI" id="CHEBI:30616"/>
        <dbReference type="ChEBI" id="CHEBI:61560"/>
        <dbReference type="ChEBI" id="CHEBI:73316"/>
        <dbReference type="ChEBI" id="CHEBI:456216"/>
        <dbReference type="EC" id="2.7.4.6"/>
    </reaction>
</comment>
<evidence type="ECO:0000313" key="15">
    <source>
        <dbReference type="Proteomes" id="UP000034069"/>
    </source>
</evidence>
<keyword evidence="9" id="KW-0460">Magnesium</keyword>
<evidence type="ECO:0000256" key="7">
    <source>
        <dbReference type="ARBA" id="ARBA00024802"/>
    </source>
</evidence>
<comment type="subcellular location">
    <subcellularLocation>
        <location evidence="9">Cytoplasm</location>
    </subcellularLocation>
</comment>
<dbReference type="CDD" id="cd04413">
    <property type="entry name" value="NDPk_I"/>
    <property type="match status" value="1"/>
</dbReference>
<feature type="binding site" evidence="9">
    <location>
        <position position="16"/>
    </location>
    <ligand>
        <name>ATP</name>
        <dbReference type="ChEBI" id="CHEBI:30616"/>
    </ligand>
</feature>
<dbReference type="GO" id="GO:0005737">
    <property type="term" value="C:cytoplasm"/>
    <property type="evidence" value="ECO:0007669"/>
    <property type="project" value="UniProtKB-SubCell"/>
</dbReference>